<dbReference type="UniPathway" id="UPA00392"/>
<dbReference type="GO" id="GO:0046872">
    <property type="term" value="F:metal ion binding"/>
    <property type="evidence" value="ECO:0007669"/>
    <property type="project" value="UniProtKB-KW"/>
</dbReference>
<dbReference type="NCBIfam" id="TIGR00276">
    <property type="entry name" value="tRNA epoxyqueuosine(34) reductase QueG"/>
    <property type="match status" value="1"/>
</dbReference>
<evidence type="ECO:0000313" key="12">
    <source>
        <dbReference type="Proteomes" id="UP000501726"/>
    </source>
</evidence>
<keyword evidence="7 9" id="KW-0408">Iron</keyword>
<keyword evidence="6 9" id="KW-0560">Oxidoreductase</keyword>
<keyword evidence="2 9" id="KW-0963">Cytoplasm</keyword>
<evidence type="ECO:0000256" key="9">
    <source>
        <dbReference type="HAMAP-Rule" id="MF_00916"/>
    </source>
</evidence>
<dbReference type="SUPFAM" id="SSF54862">
    <property type="entry name" value="4Fe-4S ferredoxins"/>
    <property type="match status" value="1"/>
</dbReference>
<dbReference type="InterPro" id="IPR017896">
    <property type="entry name" value="4Fe4S_Fe-S-bd"/>
</dbReference>
<feature type="binding site" evidence="9">
    <location>
        <position position="200"/>
    </location>
    <ligand>
        <name>[4Fe-4S] cluster</name>
        <dbReference type="ChEBI" id="CHEBI:49883"/>
        <label>1</label>
    </ligand>
</feature>
<dbReference type="HAMAP" id="MF_00916">
    <property type="entry name" value="QueG"/>
    <property type="match status" value="1"/>
</dbReference>
<feature type="domain" description="4Fe-4S ferredoxin-type" evidence="10">
    <location>
        <begin position="188"/>
        <end position="217"/>
    </location>
</feature>
<organism evidence="11 12">
    <name type="scientific">Thiosulfatimonas sediminis</name>
    <dbReference type="NCBI Taxonomy" id="2675054"/>
    <lineage>
        <taxon>Bacteria</taxon>
        <taxon>Pseudomonadati</taxon>
        <taxon>Pseudomonadota</taxon>
        <taxon>Gammaproteobacteria</taxon>
        <taxon>Thiotrichales</taxon>
        <taxon>Piscirickettsiaceae</taxon>
        <taxon>Thiosulfatimonas</taxon>
    </lineage>
</organism>
<evidence type="ECO:0000256" key="7">
    <source>
        <dbReference type="ARBA" id="ARBA00023004"/>
    </source>
</evidence>
<keyword evidence="3 9" id="KW-0819">tRNA processing</keyword>
<dbReference type="InterPro" id="IPR013542">
    <property type="entry name" value="QueG_DUF1730"/>
</dbReference>
<dbReference type="Pfam" id="PF13484">
    <property type="entry name" value="Fer4_16"/>
    <property type="match status" value="1"/>
</dbReference>
<feature type="active site" description="Proton donor" evidence="9">
    <location>
        <position position="142"/>
    </location>
</feature>
<evidence type="ECO:0000256" key="5">
    <source>
        <dbReference type="ARBA" id="ARBA00022785"/>
    </source>
</evidence>
<comment type="subunit">
    <text evidence="9">Monomer.</text>
</comment>
<name>A0A6F8PU84_9GAMM</name>
<evidence type="ECO:0000313" key="11">
    <source>
        <dbReference type="EMBL" id="BBP45669.1"/>
    </source>
</evidence>
<dbReference type="InterPro" id="IPR004453">
    <property type="entry name" value="QueG"/>
</dbReference>
<dbReference type="AlphaFoldDB" id="A0A6F8PU84"/>
<feature type="binding site" evidence="9">
    <location>
        <position position="257"/>
    </location>
    <ligand>
        <name>[4Fe-4S] cluster</name>
        <dbReference type="ChEBI" id="CHEBI:49883"/>
        <label>1</label>
    </ligand>
</feature>
<dbReference type="PANTHER" id="PTHR30002:SF4">
    <property type="entry name" value="EPOXYQUEUOSINE REDUCTASE"/>
    <property type="match status" value="1"/>
</dbReference>
<keyword evidence="8 9" id="KW-0411">Iron-sulfur</keyword>
<dbReference type="EMBL" id="AP021889">
    <property type="protein sequence ID" value="BBP45669.1"/>
    <property type="molecule type" value="Genomic_DNA"/>
</dbReference>
<protein>
    <recommendedName>
        <fullName evidence="9">Epoxyqueuosine reductase</fullName>
        <ecNumber evidence="9">1.17.99.6</ecNumber>
    </recommendedName>
    <alternativeName>
        <fullName evidence="9">Queuosine biosynthesis protein QueG</fullName>
    </alternativeName>
</protein>
<comment type="subcellular location">
    <subcellularLocation>
        <location evidence="9">Cytoplasm</location>
    </subcellularLocation>
</comment>
<dbReference type="FunFam" id="3.30.70.20:FF:000017">
    <property type="entry name" value="Epoxyqueuosine reductase"/>
    <property type="match status" value="1"/>
</dbReference>
<comment type="function">
    <text evidence="9">Catalyzes the conversion of epoxyqueuosine (oQ) to queuosine (Q), which is a hypermodified base found in the wobble positions of tRNA(Asp), tRNA(Asn), tRNA(His) and tRNA(Tyr).</text>
</comment>
<feature type="binding site" evidence="9">
    <location>
        <position position="250"/>
    </location>
    <ligand>
        <name>[4Fe-4S] cluster</name>
        <dbReference type="ChEBI" id="CHEBI:49883"/>
        <label>2</label>
    </ligand>
</feature>
<comment type="pathway">
    <text evidence="9">tRNA modification; tRNA-queuosine biosynthesis.</text>
</comment>
<dbReference type="RefSeq" id="WP_173271566.1">
    <property type="nucleotide sequence ID" value="NZ_AP021889.1"/>
</dbReference>
<feature type="binding site" evidence="9">
    <location>
        <position position="207"/>
    </location>
    <ligand>
        <name>[4Fe-4S] cluster</name>
        <dbReference type="ChEBI" id="CHEBI:49883"/>
        <label>2</label>
    </ligand>
</feature>
<dbReference type="Pfam" id="PF08331">
    <property type="entry name" value="QueG_DUF1730"/>
    <property type="match status" value="1"/>
</dbReference>
<evidence type="ECO:0000259" key="10">
    <source>
        <dbReference type="PROSITE" id="PS51379"/>
    </source>
</evidence>
<proteinExistence type="inferred from homology"/>
<dbReference type="Proteomes" id="UP000501726">
    <property type="component" value="Chromosome"/>
</dbReference>
<accession>A0A6F8PU84</accession>
<keyword evidence="12" id="KW-1185">Reference proteome</keyword>
<comment type="caution">
    <text evidence="9">Lacks conserved residue(s) required for the propagation of feature annotation.</text>
</comment>
<feature type="binding site" evidence="9">
    <location>
        <position position="225"/>
    </location>
    <ligand>
        <name>cob(II)alamin</name>
        <dbReference type="ChEBI" id="CHEBI:16304"/>
    </ligand>
</feature>
<reference evidence="12" key="1">
    <citation type="submission" date="2019-11" db="EMBL/GenBank/DDBJ databases">
        <title>Isolation and characterization of two novel species in the genus Thiomicrorhabdus.</title>
        <authorList>
            <person name="Mochizuki J."/>
            <person name="Kojima H."/>
            <person name="Fukui M."/>
        </authorList>
    </citation>
    <scope>NUCLEOTIDE SEQUENCE [LARGE SCALE GENOMIC DNA]</scope>
    <source>
        <strain evidence="12">aks77</strain>
    </source>
</reference>
<dbReference type="EC" id="1.17.99.6" evidence="9"/>
<gene>
    <name evidence="9 11" type="primary">queG</name>
    <name evidence="11" type="ORF">THMIRHAS_10420</name>
</gene>
<dbReference type="PROSITE" id="PS51379">
    <property type="entry name" value="4FE4S_FER_2"/>
    <property type="match status" value="1"/>
</dbReference>
<keyword evidence="5 9" id="KW-0671">Queuosine biosynthesis</keyword>
<feature type="binding site" evidence="9">
    <location>
        <begin position="250"/>
        <end position="251"/>
    </location>
    <ligand>
        <name>cob(II)alamin</name>
        <dbReference type="ChEBI" id="CHEBI:16304"/>
    </ligand>
</feature>
<dbReference type="GO" id="GO:0031419">
    <property type="term" value="F:cobalamin binding"/>
    <property type="evidence" value="ECO:0007669"/>
    <property type="project" value="UniProtKB-KW"/>
</dbReference>
<dbReference type="KEGG" id="tse:THMIRHAS_10420"/>
<comment type="cofactor">
    <cofactor evidence="9">
        <name>[4Fe-4S] cluster</name>
        <dbReference type="ChEBI" id="CHEBI:49883"/>
    </cofactor>
    <text evidence="9">Binds 2 [4Fe-4S] clusters per monomer.</text>
</comment>
<keyword evidence="1 9" id="KW-0004">4Fe-4S</keyword>
<evidence type="ECO:0000256" key="3">
    <source>
        <dbReference type="ARBA" id="ARBA00022694"/>
    </source>
</evidence>
<sequence>MSDLDETQLANLASQIKDWGQTLGFSDVGISDCDLSQYEPDFFDWLEQGRHGTLDYMQRHGTLRTRPAELVPGTVRIISVRINYFDANAYNALQQLHQPEKAYISRYALGKDYHKVLRKRLQKLAKKIAEYAPQLQFRAFTDSAPVLEQAIAAKAGLGFIGKNSLIIHPRAGSWFFLGELYINLPLPVDTTPLPSGCGPCTACLDECPTQAILPNNQIDARRCISYLTIEYDGVIEEALRPLIGNRIYGCDDCQLVCPWNRFAAYSQEGDFTHRHLLDKISLLELFNWDEHTFLNNFEGSPIRRIGYAKWTRNLAIALGNLNQKTTPKSTLTQALNAVNTKINTLGAMVDAHLNWAQQRLNEQLQTTDAQSALTNIGIEVLAPQDIQPFKVRKYHYPKNRGK</sequence>
<dbReference type="GO" id="GO:0051539">
    <property type="term" value="F:4 iron, 4 sulfur cluster binding"/>
    <property type="evidence" value="ECO:0007669"/>
    <property type="project" value="UniProtKB-KW"/>
</dbReference>
<dbReference type="GO" id="GO:0008616">
    <property type="term" value="P:tRNA queuosine(34) biosynthetic process"/>
    <property type="evidence" value="ECO:0007669"/>
    <property type="project" value="UniProtKB-UniRule"/>
</dbReference>
<evidence type="ECO:0000256" key="2">
    <source>
        <dbReference type="ARBA" id="ARBA00022490"/>
    </source>
</evidence>
<feature type="binding site" evidence="9">
    <location>
        <position position="166"/>
    </location>
    <ligand>
        <name>cob(II)alamin</name>
        <dbReference type="ChEBI" id="CHEBI:16304"/>
    </ligand>
</feature>
<evidence type="ECO:0000256" key="4">
    <source>
        <dbReference type="ARBA" id="ARBA00022723"/>
    </source>
</evidence>
<feature type="binding site" evidence="9">
    <location>
        <position position="163"/>
    </location>
    <ligand>
        <name>cob(II)alamin</name>
        <dbReference type="ChEBI" id="CHEBI:16304"/>
    </ligand>
</feature>
<keyword evidence="9" id="KW-0170">Cobalt</keyword>
<dbReference type="GO" id="GO:0005737">
    <property type="term" value="C:cytoplasm"/>
    <property type="evidence" value="ECO:0007669"/>
    <property type="project" value="UniProtKB-SubCell"/>
</dbReference>
<dbReference type="GO" id="GO:0052693">
    <property type="term" value="F:epoxyqueuosine reductase activity"/>
    <property type="evidence" value="ECO:0007669"/>
    <property type="project" value="UniProtKB-UniRule"/>
</dbReference>
<feature type="binding site" evidence="9">
    <location>
        <position position="253"/>
    </location>
    <ligand>
        <name>[4Fe-4S] cluster</name>
        <dbReference type="ChEBI" id="CHEBI:49883"/>
        <label>2</label>
    </ligand>
</feature>
<comment type="catalytic activity">
    <reaction evidence="9">
        <text>epoxyqueuosine(34) in tRNA + AH2 = queuosine(34) in tRNA + A + H2O</text>
        <dbReference type="Rhea" id="RHEA:32159"/>
        <dbReference type="Rhea" id="RHEA-COMP:18571"/>
        <dbReference type="Rhea" id="RHEA-COMP:18582"/>
        <dbReference type="ChEBI" id="CHEBI:13193"/>
        <dbReference type="ChEBI" id="CHEBI:15377"/>
        <dbReference type="ChEBI" id="CHEBI:17499"/>
        <dbReference type="ChEBI" id="CHEBI:194431"/>
        <dbReference type="ChEBI" id="CHEBI:194443"/>
        <dbReference type="EC" id="1.17.99.6"/>
    </reaction>
</comment>
<evidence type="ECO:0000256" key="1">
    <source>
        <dbReference type="ARBA" id="ARBA00022485"/>
    </source>
</evidence>
<feature type="binding site" evidence="9">
    <location>
        <position position="197"/>
    </location>
    <ligand>
        <name>[4Fe-4S] cluster</name>
        <dbReference type="ChEBI" id="CHEBI:49883"/>
        <label>1</label>
    </ligand>
</feature>
<feature type="binding site" evidence="9">
    <location>
        <position position="64"/>
    </location>
    <ligand>
        <name>cob(II)alamin</name>
        <dbReference type="ChEBI" id="CHEBI:16304"/>
    </ligand>
</feature>
<feature type="binding site" evidence="9">
    <location>
        <position position="223"/>
    </location>
    <ligand>
        <name>[4Fe-4S] cluster</name>
        <dbReference type="ChEBI" id="CHEBI:49883"/>
        <label>2</label>
    </ligand>
</feature>
<feature type="binding site" evidence="9">
    <location>
        <position position="142"/>
    </location>
    <ligand>
        <name>cob(II)alamin</name>
        <dbReference type="ChEBI" id="CHEBI:16304"/>
    </ligand>
</feature>
<feature type="binding site" evidence="9">
    <location>
        <position position="203"/>
    </location>
    <ligand>
        <name>[4Fe-4S] cluster</name>
        <dbReference type="ChEBI" id="CHEBI:49883"/>
        <label>1</label>
    </ligand>
</feature>
<evidence type="ECO:0000256" key="8">
    <source>
        <dbReference type="ARBA" id="ARBA00023014"/>
    </source>
</evidence>
<comment type="similarity">
    <text evidence="9">Belongs to the QueG family.</text>
</comment>
<feature type="binding site" evidence="9">
    <location>
        <position position="177"/>
    </location>
    <ligand>
        <name>cob(II)alamin</name>
        <dbReference type="ChEBI" id="CHEBI:16304"/>
    </ligand>
</feature>
<keyword evidence="9" id="KW-0846">Cobalamin</keyword>
<comment type="cofactor">
    <cofactor evidence="9">
        <name>cob(II)alamin</name>
        <dbReference type="ChEBI" id="CHEBI:16304"/>
    </cofactor>
</comment>
<dbReference type="PANTHER" id="PTHR30002">
    <property type="entry name" value="EPOXYQUEUOSINE REDUCTASE"/>
    <property type="match status" value="1"/>
</dbReference>
<evidence type="ECO:0000256" key="6">
    <source>
        <dbReference type="ARBA" id="ARBA00023002"/>
    </source>
</evidence>
<keyword evidence="4 9" id="KW-0479">Metal-binding</keyword>
<dbReference type="Gene3D" id="3.30.70.20">
    <property type="match status" value="1"/>
</dbReference>